<reference evidence="1 2" key="1">
    <citation type="journal article" date="2015" name="Genome Biol. Evol.">
        <title>The genome of winter moth (Operophtera brumata) provides a genomic perspective on sexual dimorphism and phenology.</title>
        <authorList>
            <person name="Derks M.F."/>
            <person name="Smit S."/>
            <person name="Salis L."/>
            <person name="Schijlen E."/>
            <person name="Bossers A."/>
            <person name="Mateman C."/>
            <person name="Pijl A.S."/>
            <person name="de Ridder D."/>
            <person name="Groenen M.A."/>
            <person name="Visser M.E."/>
            <person name="Megens H.J."/>
        </authorList>
    </citation>
    <scope>NUCLEOTIDE SEQUENCE [LARGE SCALE GENOMIC DNA]</scope>
    <source>
        <strain evidence="1">WM2013NL</strain>
        <tissue evidence="1">Head and thorax</tissue>
    </source>
</reference>
<dbReference type="EMBL" id="JTDY01010032">
    <property type="protein sequence ID" value="KOB61646.1"/>
    <property type="molecule type" value="Genomic_DNA"/>
</dbReference>
<protein>
    <submittedName>
        <fullName evidence="1">Organic cation transporter</fullName>
    </submittedName>
</protein>
<proteinExistence type="predicted"/>
<sequence length="135" mass="14434">MQSYALTSAAGRVRCQVPECERNASSPGLAPGSWSPAWTEWALGAEPCARRRPLDGDCTPGSFDNESSVTCDSFVYGAGGSIVAEVICAGGGALRAAEAAGRGMRAWLLQQRVQRHVRQLCVRSGRQHRGRGNMR</sequence>
<dbReference type="Proteomes" id="UP000037510">
    <property type="component" value="Unassembled WGS sequence"/>
</dbReference>
<evidence type="ECO:0000313" key="1">
    <source>
        <dbReference type="EMBL" id="KOB61646.1"/>
    </source>
</evidence>
<keyword evidence="2" id="KW-1185">Reference proteome</keyword>
<dbReference type="AlphaFoldDB" id="A0A0L7KEY4"/>
<organism evidence="1 2">
    <name type="scientific">Operophtera brumata</name>
    <name type="common">Winter moth</name>
    <name type="synonym">Phalaena brumata</name>
    <dbReference type="NCBI Taxonomy" id="104452"/>
    <lineage>
        <taxon>Eukaryota</taxon>
        <taxon>Metazoa</taxon>
        <taxon>Ecdysozoa</taxon>
        <taxon>Arthropoda</taxon>
        <taxon>Hexapoda</taxon>
        <taxon>Insecta</taxon>
        <taxon>Pterygota</taxon>
        <taxon>Neoptera</taxon>
        <taxon>Endopterygota</taxon>
        <taxon>Lepidoptera</taxon>
        <taxon>Glossata</taxon>
        <taxon>Ditrysia</taxon>
        <taxon>Geometroidea</taxon>
        <taxon>Geometridae</taxon>
        <taxon>Larentiinae</taxon>
        <taxon>Operophtera</taxon>
    </lineage>
</organism>
<evidence type="ECO:0000313" key="2">
    <source>
        <dbReference type="Proteomes" id="UP000037510"/>
    </source>
</evidence>
<name>A0A0L7KEY4_OPEBR</name>
<accession>A0A0L7KEY4</accession>
<comment type="caution">
    <text evidence="1">The sequence shown here is derived from an EMBL/GenBank/DDBJ whole genome shotgun (WGS) entry which is preliminary data.</text>
</comment>
<gene>
    <name evidence="1" type="ORF">OBRU01_23476</name>
</gene>